<dbReference type="EMBL" id="GDJX01005962">
    <property type="protein sequence ID" value="JAT61974.1"/>
    <property type="molecule type" value="Transcribed_RNA"/>
</dbReference>
<feature type="transmembrane region" description="Helical" evidence="10">
    <location>
        <begin position="334"/>
        <end position="360"/>
    </location>
</feature>
<gene>
    <name evidence="13" type="primary">SRF8_23</name>
    <name evidence="12" type="synonym">SRF8_4</name>
    <name evidence="13" type="ORF">g.76537</name>
    <name evidence="12" type="ORF">g.76538</name>
</gene>
<dbReference type="PANTHER" id="PTHR48007">
    <property type="entry name" value="LEUCINE-RICH REPEAT RECEPTOR-LIKE PROTEIN KINASE PXC1"/>
    <property type="match status" value="1"/>
</dbReference>
<dbReference type="InterPro" id="IPR046959">
    <property type="entry name" value="PRK1-6/SRF4-like"/>
</dbReference>
<evidence type="ECO:0000256" key="2">
    <source>
        <dbReference type="ARBA" id="ARBA00022614"/>
    </source>
</evidence>
<dbReference type="SUPFAM" id="SSF56112">
    <property type="entry name" value="Protein kinase-like (PK-like)"/>
    <property type="match status" value="1"/>
</dbReference>
<dbReference type="Gene3D" id="1.10.510.10">
    <property type="entry name" value="Transferase(Phosphotransferase) domain 1"/>
    <property type="match status" value="1"/>
</dbReference>
<dbReference type="FunFam" id="3.80.10.10:FF:000062">
    <property type="entry name" value="protein STRUBBELIG-RECEPTOR FAMILY 3"/>
    <property type="match status" value="1"/>
</dbReference>
<dbReference type="CDD" id="cd14066">
    <property type="entry name" value="STKc_IRAK"/>
    <property type="match status" value="1"/>
</dbReference>
<keyword evidence="8 13" id="KW-0675">Receptor</keyword>
<keyword evidence="3 10" id="KW-0812">Transmembrane</keyword>
<keyword evidence="4" id="KW-0732">Signal</keyword>
<dbReference type="AlphaFoldDB" id="A0A1D1Z529"/>
<comment type="subcellular location">
    <subcellularLocation>
        <location evidence="1">Membrane</location>
    </subcellularLocation>
</comment>
<evidence type="ECO:0000256" key="8">
    <source>
        <dbReference type="ARBA" id="ARBA00023170"/>
    </source>
</evidence>
<dbReference type="FunFam" id="3.30.200.20:FF:000125">
    <property type="entry name" value="Protein STRUBBELIG-RECEPTOR FAMILY 8"/>
    <property type="match status" value="1"/>
</dbReference>
<dbReference type="Gene3D" id="3.30.200.20">
    <property type="entry name" value="Phosphorylase Kinase, domain 1"/>
    <property type="match status" value="1"/>
</dbReference>
<feature type="region of interest" description="Disordered" evidence="9">
    <location>
        <begin position="1"/>
        <end position="23"/>
    </location>
</feature>
<name>A0A1D1Z529_9ARAE</name>
<keyword evidence="6 10" id="KW-1133">Transmembrane helix</keyword>
<evidence type="ECO:0000256" key="1">
    <source>
        <dbReference type="ARBA" id="ARBA00004370"/>
    </source>
</evidence>
<accession>A0A1D1Z529</accession>
<dbReference type="Gene3D" id="3.80.10.10">
    <property type="entry name" value="Ribonuclease Inhibitor"/>
    <property type="match status" value="1"/>
</dbReference>
<dbReference type="InterPro" id="IPR000719">
    <property type="entry name" value="Prot_kinase_dom"/>
</dbReference>
<dbReference type="FunFam" id="1.10.510.10:FF:000095">
    <property type="entry name" value="protein STRUBBELIG-RECEPTOR FAMILY 8"/>
    <property type="match status" value="1"/>
</dbReference>
<dbReference type="Pfam" id="PF00560">
    <property type="entry name" value="LRR_1"/>
    <property type="match status" value="2"/>
</dbReference>
<reference evidence="13" key="1">
    <citation type="submission" date="2015-07" db="EMBL/GenBank/DDBJ databases">
        <title>Transcriptome Assembly of Anthurium amnicola.</title>
        <authorList>
            <person name="Suzuki J."/>
        </authorList>
    </citation>
    <scope>NUCLEOTIDE SEQUENCE</scope>
</reference>
<protein>
    <submittedName>
        <fullName evidence="13">Protein STRUBBELIG-RECEPTOR FAMILY 8</fullName>
    </submittedName>
</protein>
<evidence type="ECO:0000256" key="5">
    <source>
        <dbReference type="ARBA" id="ARBA00022737"/>
    </source>
</evidence>
<feature type="region of interest" description="Disordered" evidence="9">
    <location>
        <begin position="367"/>
        <end position="386"/>
    </location>
</feature>
<feature type="domain" description="Protein kinase" evidence="11">
    <location>
        <begin position="487"/>
        <end position="764"/>
    </location>
</feature>
<dbReference type="InterPro" id="IPR013210">
    <property type="entry name" value="LRR_N_plant-typ"/>
</dbReference>
<evidence type="ECO:0000256" key="7">
    <source>
        <dbReference type="ARBA" id="ARBA00023136"/>
    </source>
</evidence>
<feature type="transmembrane region" description="Helical" evidence="10">
    <location>
        <begin position="36"/>
        <end position="63"/>
    </location>
</feature>
<feature type="compositionally biased region" description="Pro residues" evidence="9">
    <location>
        <begin position="285"/>
        <end position="298"/>
    </location>
</feature>
<dbReference type="InterPro" id="IPR032675">
    <property type="entry name" value="LRR_dom_sf"/>
</dbReference>
<dbReference type="EMBL" id="GDJX01022843">
    <property type="protein sequence ID" value="JAT45093.1"/>
    <property type="molecule type" value="Transcribed_RNA"/>
</dbReference>
<dbReference type="Pfam" id="PF07714">
    <property type="entry name" value="PK_Tyr_Ser-Thr"/>
    <property type="match status" value="1"/>
</dbReference>
<sequence>MGGDKPGASDAGDRSDHSSGFDAVSRPLSSWRGNMWGVMLMPTIPLLVTVLVALPGPVFVFAATDPSDVQALQVMYGSLNNPPQLSGWKSNGGDPCGESWKGISCSGSAVVSIQIPGLRLNGSLGYLLSGLLSLKMMDASNNNINETIPYQLPPNLTYLNLASNNLSGNIPYSISTMVSLNYLNASHNSLSQAIVDVFTNLKDLSVLDLSFNNLSGGLPNSFGSLSNLSRLYLQNNQLSGQVNVLSNLALDDLNIANNHFTGWIPPEFSSIPNLRTEGNSFDNGPAPPPPPYTSPPPGSSHINHNRTRSPTDTTKGYEGNNPSKNENKNKKASMVGPIVGVVMGSLFVGLCATLAIILCLRRDTRSKGAAKSASKNSPDSPVISKDKGEWHQLSDYMSSHAPTEWSYRAKDALSSNIQSSSCQNKVTSKEMQEVVKSGASMTSCTLPTGETITDKAYGKSESVKRQKVPITATFYTVATLQTATNSFSQECLVGEGSLGRVYRGEFSNGKVLAVKKIESAALSLQEEDNFLEAVSNMSRLRHPNIVTLLGYCVEHGQRLLVHEFIGNGALHDILHYADDSSKTLIWNARVKVALGTARALEYLHEVCLPSVVHRNLKSANILLDEELNPHLSDCGLAALTPNTERQISTQMIDSFGYSAPEFAMSGIYTVKSDVYSFGVVMLELLTGRKPLDSSRVRSEQSLVRWATPQLHDIDSLARMVDPALNGMYPAKSLSRFADIIALCVQPEPEFRPPMSEVVQALVRLVQRASIIKRHSGDELGFSYKIPENDAPTDTPF</sequence>
<keyword evidence="7 10" id="KW-0472">Membrane</keyword>
<dbReference type="GO" id="GO:0005524">
    <property type="term" value="F:ATP binding"/>
    <property type="evidence" value="ECO:0007669"/>
    <property type="project" value="InterPro"/>
</dbReference>
<proteinExistence type="predicted"/>
<dbReference type="SUPFAM" id="SSF52058">
    <property type="entry name" value="L domain-like"/>
    <property type="match status" value="1"/>
</dbReference>
<organism evidence="13">
    <name type="scientific">Anthurium amnicola</name>
    <dbReference type="NCBI Taxonomy" id="1678845"/>
    <lineage>
        <taxon>Eukaryota</taxon>
        <taxon>Viridiplantae</taxon>
        <taxon>Streptophyta</taxon>
        <taxon>Embryophyta</taxon>
        <taxon>Tracheophyta</taxon>
        <taxon>Spermatophyta</taxon>
        <taxon>Magnoliopsida</taxon>
        <taxon>Liliopsida</taxon>
        <taxon>Araceae</taxon>
        <taxon>Pothoideae</taxon>
        <taxon>Potheae</taxon>
        <taxon>Anthurium</taxon>
    </lineage>
</organism>
<dbReference type="GO" id="GO:0004672">
    <property type="term" value="F:protein kinase activity"/>
    <property type="evidence" value="ECO:0007669"/>
    <property type="project" value="InterPro"/>
</dbReference>
<dbReference type="InterPro" id="IPR001611">
    <property type="entry name" value="Leu-rich_rpt"/>
</dbReference>
<dbReference type="Pfam" id="PF13855">
    <property type="entry name" value="LRR_8"/>
    <property type="match status" value="1"/>
</dbReference>
<keyword evidence="2" id="KW-0433">Leucine-rich repeat</keyword>
<evidence type="ECO:0000256" key="4">
    <source>
        <dbReference type="ARBA" id="ARBA00022729"/>
    </source>
</evidence>
<dbReference type="GO" id="GO:0016020">
    <property type="term" value="C:membrane"/>
    <property type="evidence" value="ECO:0007669"/>
    <property type="project" value="UniProtKB-SubCell"/>
</dbReference>
<evidence type="ECO:0000256" key="10">
    <source>
        <dbReference type="SAM" id="Phobius"/>
    </source>
</evidence>
<dbReference type="Pfam" id="PF08263">
    <property type="entry name" value="LRRNT_2"/>
    <property type="match status" value="1"/>
</dbReference>
<evidence type="ECO:0000259" key="11">
    <source>
        <dbReference type="PROSITE" id="PS50011"/>
    </source>
</evidence>
<dbReference type="PANTHER" id="PTHR48007:SF34">
    <property type="entry name" value="PROTEIN STRUBBELIG-RECEPTOR FAMILY 8 ISOFORM X1"/>
    <property type="match status" value="1"/>
</dbReference>
<evidence type="ECO:0000313" key="13">
    <source>
        <dbReference type="EMBL" id="JAT61974.1"/>
    </source>
</evidence>
<dbReference type="InterPro" id="IPR001245">
    <property type="entry name" value="Ser-Thr/Tyr_kinase_cat_dom"/>
</dbReference>
<keyword evidence="5" id="KW-0677">Repeat</keyword>
<evidence type="ECO:0000256" key="3">
    <source>
        <dbReference type="ARBA" id="ARBA00022692"/>
    </source>
</evidence>
<feature type="region of interest" description="Disordered" evidence="9">
    <location>
        <begin position="274"/>
        <end position="330"/>
    </location>
</feature>
<evidence type="ECO:0000313" key="12">
    <source>
        <dbReference type="EMBL" id="JAT45093.1"/>
    </source>
</evidence>
<evidence type="ECO:0000256" key="6">
    <source>
        <dbReference type="ARBA" id="ARBA00022989"/>
    </source>
</evidence>
<dbReference type="PROSITE" id="PS50011">
    <property type="entry name" value="PROTEIN_KINASE_DOM"/>
    <property type="match status" value="1"/>
</dbReference>
<dbReference type="InterPro" id="IPR011009">
    <property type="entry name" value="Kinase-like_dom_sf"/>
</dbReference>
<evidence type="ECO:0000256" key="9">
    <source>
        <dbReference type="SAM" id="MobiDB-lite"/>
    </source>
</evidence>